<dbReference type="AlphaFoldDB" id="A0AAI9ZDW5"/>
<dbReference type="RefSeq" id="XP_060438739.1">
    <property type="nucleotide sequence ID" value="XM_060591543.1"/>
</dbReference>
<evidence type="ECO:0000313" key="2">
    <source>
        <dbReference type="Proteomes" id="UP001243989"/>
    </source>
</evidence>
<dbReference type="EMBL" id="JAHMHQ010000033">
    <property type="protein sequence ID" value="KAK1622744.1"/>
    <property type="molecule type" value="Genomic_DNA"/>
</dbReference>
<proteinExistence type="predicted"/>
<reference evidence="1" key="1">
    <citation type="submission" date="2021-06" db="EMBL/GenBank/DDBJ databases">
        <title>Comparative genomics, transcriptomics and evolutionary studies reveal genomic signatures of adaptation to plant cell wall in hemibiotrophic fungi.</title>
        <authorList>
            <consortium name="DOE Joint Genome Institute"/>
            <person name="Baroncelli R."/>
            <person name="Diaz J.F."/>
            <person name="Benocci T."/>
            <person name="Peng M."/>
            <person name="Battaglia E."/>
            <person name="Haridas S."/>
            <person name="Andreopoulos W."/>
            <person name="Labutti K."/>
            <person name="Pangilinan J."/>
            <person name="Floch G.L."/>
            <person name="Makela M.R."/>
            <person name="Henrissat B."/>
            <person name="Grigoriev I.V."/>
            <person name="Crouch J.A."/>
            <person name="De Vries R.P."/>
            <person name="Sukno S.A."/>
            <person name="Thon M.R."/>
        </authorList>
    </citation>
    <scope>NUCLEOTIDE SEQUENCE</scope>
    <source>
        <strain evidence="1">CBS 102054</strain>
    </source>
</reference>
<sequence>MYRLSPKATTQIEIRNHFALFLFGLFPRVGGGPGQGAIKFPHFCNLTPLPRKRVAEDDRMTGCFCSFCSILLEGFINTDGLDHLI</sequence>
<keyword evidence="2" id="KW-1185">Reference proteome</keyword>
<comment type="caution">
    <text evidence="1">The sequence shown here is derived from an EMBL/GenBank/DDBJ whole genome shotgun (WGS) entry which is preliminary data.</text>
</comment>
<name>A0AAI9ZDW5_9PEZI</name>
<accession>A0AAI9ZDW5</accession>
<dbReference type="Proteomes" id="UP001243989">
    <property type="component" value="Unassembled WGS sequence"/>
</dbReference>
<dbReference type="GeneID" id="85476405"/>
<gene>
    <name evidence="1" type="ORF">BDP81DRAFT_440738</name>
</gene>
<protein>
    <submittedName>
        <fullName evidence="1">Uncharacterized protein</fullName>
    </submittedName>
</protein>
<organism evidence="1 2">
    <name type="scientific">Colletotrichum phormii</name>
    <dbReference type="NCBI Taxonomy" id="359342"/>
    <lineage>
        <taxon>Eukaryota</taxon>
        <taxon>Fungi</taxon>
        <taxon>Dikarya</taxon>
        <taxon>Ascomycota</taxon>
        <taxon>Pezizomycotina</taxon>
        <taxon>Sordariomycetes</taxon>
        <taxon>Hypocreomycetidae</taxon>
        <taxon>Glomerellales</taxon>
        <taxon>Glomerellaceae</taxon>
        <taxon>Colletotrichum</taxon>
        <taxon>Colletotrichum acutatum species complex</taxon>
    </lineage>
</organism>
<evidence type="ECO:0000313" key="1">
    <source>
        <dbReference type="EMBL" id="KAK1622744.1"/>
    </source>
</evidence>